<reference evidence="1 2" key="1">
    <citation type="journal article" date="2021" name="bioRxiv">
        <title>Chromosome-scale and haplotype-resolved genome assembly of a tetraploid potato cultivar.</title>
        <authorList>
            <person name="Sun H."/>
            <person name="Jiao W.-B."/>
            <person name="Krause K."/>
            <person name="Campoy J.A."/>
            <person name="Goel M."/>
            <person name="Folz-Donahue K."/>
            <person name="Kukat C."/>
            <person name="Huettel B."/>
            <person name="Schneeberger K."/>
        </authorList>
    </citation>
    <scope>NUCLEOTIDE SEQUENCE [LARGE SCALE GENOMIC DNA]</scope>
    <source>
        <strain evidence="1">SolTubOtavaFocal</strain>
        <tissue evidence="1">Leaves</tissue>
    </source>
</reference>
<evidence type="ECO:0000313" key="2">
    <source>
        <dbReference type="Proteomes" id="UP000826656"/>
    </source>
</evidence>
<organism evidence="1 2">
    <name type="scientific">Solanum tuberosum</name>
    <name type="common">Potato</name>
    <dbReference type="NCBI Taxonomy" id="4113"/>
    <lineage>
        <taxon>Eukaryota</taxon>
        <taxon>Viridiplantae</taxon>
        <taxon>Streptophyta</taxon>
        <taxon>Embryophyta</taxon>
        <taxon>Tracheophyta</taxon>
        <taxon>Spermatophyta</taxon>
        <taxon>Magnoliopsida</taxon>
        <taxon>eudicotyledons</taxon>
        <taxon>Gunneridae</taxon>
        <taxon>Pentapetalae</taxon>
        <taxon>asterids</taxon>
        <taxon>lamiids</taxon>
        <taxon>Solanales</taxon>
        <taxon>Solanaceae</taxon>
        <taxon>Solanoideae</taxon>
        <taxon>Solaneae</taxon>
        <taxon>Solanum</taxon>
    </lineage>
</organism>
<accession>A0ABQ7TXI3</accession>
<keyword evidence="2" id="KW-1185">Reference proteome</keyword>
<gene>
    <name evidence="1" type="ORF">KY290_037546</name>
</gene>
<comment type="caution">
    <text evidence="1">The sequence shown here is derived from an EMBL/GenBank/DDBJ whole genome shotgun (WGS) entry which is preliminary data.</text>
</comment>
<evidence type="ECO:0000313" key="1">
    <source>
        <dbReference type="EMBL" id="KAH0738841.1"/>
    </source>
</evidence>
<name>A0ABQ7TXI3_SOLTU</name>
<dbReference type="EMBL" id="JAIVGD010000028">
    <property type="protein sequence ID" value="KAH0738841.1"/>
    <property type="molecule type" value="Genomic_DNA"/>
</dbReference>
<dbReference type="Proteomes" id="UP000826656">
    <property type="component" value="Unassembled WGS sequence"/>
</dbReference>
<protein>
    <submittedName>
        <fullName evidence="1">Uncharacterized protein</fullName>
    </submittedName>
</protein>
<sequence length="114" mass="12757">MIKACASWTGQHCPKKGSFISGHVAESARQRRKYCPKNDLSFLVMLLKVQDRGGSAGRGWVVNCFLFIIFVNYLRDESIDTEGDTKYYIPTIKVMTGSRMTPDVFILVGIQCGS</sequence>
<proteinExistence type="predicted"/>